<dbReference type="EMBL" id="SRYR01000002">
    <property type="protein sequence ID" value="TGY42588.1"/>
    <property type="molecule type" value="Genomic_DNA"/>
</dbReference>
<dbReference type="UniPathway" id="UPA00109">
    <property type="reaction ID" value="UER00188"/>
</dbReference>
<proteinExistence type="inferred from homology"/>
<evidence type="ECO:0000256" key="2">
    <source>
        <dbReference type="ARBA" id="ARBA00001958"/>
    </source>
</evidence>
<evidence type="ECO:0000256" key="10">
    <source>
        <dbReference type="ARBA" id="ARBA00022777"/>
    </source>
</evidence>
<dbReference type="InterPro" id="IPR001697">
    <property type="entry name" value="Pyr_Knase"/>
</dbReference>
<dbReference type="GO" id="GO:0006950">
    <property type="term" value="P:response to stress"/>
    <property type="evidence" value="ECO:0007669"/>
    <property type="project" value="UniProtKB-ARBA"/>
</dbReference>
<evidence type="ECO:0000256" key="16">
    <source>
        <dbReference type="NCBIfam" id="TIGR01064"/>
    </source>
</evidence>
<evidence type="ECO:0000256" key="17">
    <source>
        <dbReference type="RuleBase" id="RU000504"/>
    </source>
</evidence>
<dbReference type="InterPro" id="IPR015813">
    <property type="entry name" value="Pyrv/PenolPyrv_kinase-like_dom"/>
</dbReference>
<dbReference type="InterPro" id="IPR018209">
    <property type="entry name" value="Pyrv_Knase_AS"/>
</dbReference>
<accession>A0A4S2DK36</accession>
<evidence type="ECO:0000256" key="1">
    <source>
        <dbReference type="ARBA" id="ARBA00001946"/>
    </source>
</evidence>
<evidence type="ECO:0000256" key="14">
    <source>
        <dbReference type="ARBA" id="ARBA00023152"/>
    </source>
</evidence>
<keyword evidence="13" id="KW-0630">Potassium</keyword>
<dbReference type="Gene3D" id="3.20.20.60">
    <property type="entry name" value="Phosphoenolpyruvate-binding domains"/>
    <property type="match status" value="1"/>
</dbReference>
<comment type="caution">
    <text evidence="20">The sequence shown here is derived from an EMBL/GenBank/DDBJ whole genome shotgun (WGS) entry which is preliminary data.</text>
</comment>
<dbReference type="GO" id="GO:0005524">
    <property type="term" value="F:ATP binding"/>
    <property type="evidence" value="ECO:0007669"/>
    <property type="project" value="UniProtKB-KW"/>
</dbReference>
<reference evidence="20 21" key="1">
    <citation type="submission" date="2019-04" db="EMBL/GenBank/DDBJ databases">
        <title>Microbes associate with the intestines of laboratory mice.</title>
        <authorList>
            <person name="Navarre W."/>
            <person name="Wong E."/>
            <person name="Huang K."/>
            <person name="Tropini C."/>
            <person name="Ng K."/>
            <person name="Yu B."/>
        </authorList>
    </citation>
    <scope>NUCLEOTIDE SEQUENCE [LARGE SCALE GENOMIC DNA]</scope>
    <source>
        <strain evidence="20 21">NM50_B9-20</strain>
    </source>
</reference>
<comment type="cofactor">
    <cofactor evidence="1">
        <name>Mg(2+)</name>
        <dbReference type="ChEBI" id="CHEBI:18420"/>
    </cofactor>
</comment>
<evidence type="ECO:0000259" key="18">
    <source>
        <dbReference type="Pfam" id="PF00224"/>
    </source>
</evidence>
<organism evidence="20 21">
    <name type="scientific">Clostridium sartagoforme</name>
    <dbReference type="NCBI Taxonomy" id="84031"/>
    <lineage>
        <taxon>Bacteria</taxon>
        <taxon>Bacillati</taxon>
        <taxon>Bacillota</taxon>
        <taxon>Clostridia</taxon>
        <taxon>Eubacteriales</taxon>
        <taxon>Clostridiaceae</taxon>
        <taxon>Clostridium</taxon>
    </lineage>
</organism>
<evidence type="ECO:0000256" key="3">
    <source>
        <dbReference type="ARBA" id="ARBA00004997"/>
    </source>
</evidence>
<dbReference type="FunFam" id="2.40.33.10:FF:000001">
    <property type="entry name" value="Pyruvate kinase"/>
    <property type="match status" value="1"/>
</dbReference>
<keyword evidence="8" id="KW-0479">Metal-binding</keyword>
<keyword evidence="7 17" id="KW-0808">Transferase</keyword>
<dbReference type="InterPro" id="IPR015793">
    <property type="entry name" value="Pyrv_Knase_brl"/>
</dbReference>
<dbReference type="PANTHER" id="PTHR11817">
    <property type="entry name" value="PYRUVATE KINASE"/>
    <property type="match status" value="1"/>
</dbReference>
<protein>
    <recommendedName>
        <fullName evidence="6 16">Pyruvate kinase</fullName>
        <ecNumber evidence="5 16">2.7.1.40</ecNumber>
    </recommendedName>
</protein>
<dbReference type="InterPro" id="IPR040442">
    <property type="entry name" value="Pyrv_kinase-like_dom_sf"/>
</dbReference>
<dbReference type="NCBIfam" id="NF004491">
    <property type="entry name" value="PRK05826.1"/>
    <property type="match status" value="1"/>
</dbReference>
<comment type="catalytic activity">
    <reaction evidence="17">
        <text>pyruvate + ATP = phosphoenolpyruvate + ADP + H(+)</text>
        <dbReference type="Rhea" id="RHEA:18157"/>
        <dbReference type="ChEBI" id="CHEBI:15361"/>
        <dbReference type="ChEBI" id="CHEBI:15378"/>
        <dbReference type="ChEBI" id="CHEBI:30616"/>
        <dbReference type="ChEBI" id="CHEBI:58702"/>
        <dbReference type="ChEBI" id="CHEBI:456216"/>
        <dbReference type="EC" id="2.7.1.40"/>
    </reaction>
</comment>
<comment type="similarity">
    <text evidence="4 17">Belongs to the pyruvate kinase family.</text>
</comment>
<evidence type="ECO:0000256" key="13">
    <source>
        <dbReference type="ARBA" id="ARBA00022958"/>
    </source>
</evidence>
<feature type="domain" description="Pyruvate kinase barrel" evidence="18">
    <location>
        <begin position="1"/>
        <end position="323"/>
    </location>
</feature>
<keyword evidence="10 17" id="KW-0418">Kinase</keyword>
<dbReference type="Gene3D" id="2.40.33.10">
    <property type="entry name" value="PK beta-barrel domain-like"/>
    <property type="match status" value="1"/>
</dbReference>
<dbReference type="Pfam" id="PF02887">
    <property type="entry name" value="PK_C"/>
    <property type="match status" value="1"/>
</dbReference>
<evidence type="ECO:0000256" key="11">
    <source>
        <dbReference type="ARBA" id="ARBA00022840"/>
    </source>
</evidence>
<evidence type="ECO:0000256" key="4">
    <source>
        <dbReference type="ARBA" id="ARBA00008663"/>
    </source>
</evidence>
<dbReference type="RefSeq" id="WP_136005939.1">
    <property type="nucleotide sequence ID" value="NZ_SRYR01000002.1"/>
</dbReference>
<dbReference type="EC" id="2.7.1.40" evidence="5 16"/>
<evidence type="ECO:0000256" key="5">
    <source>
        <dbReference type="ARBA" id="ARBA00012142"/>
    </source>
</evidence>
<comment type="cofactor">
    <cofactor evidence="2">
        <name>K(+)</name>
        <dbReference type="ChEBI" id="CHEBI:29103"/>
    </cofactor>
</comment>
<keyword evidence="9" id="KW-0547">Nucleotide-binding</keyword>
<dbReference type="GO" id="GO:0000287">
    <property type="term" value="F:magnesium ion binding"/>
    <property type="evidence" value="ECO:0007669"/>
    <property type="project" value="UniProtKB-UniRule"/>
</dbReference>
<evidence type="ECO:0000256" key="15">
    <source>
        <dbReference type="ARBA" id="ARBA00023317"/>
    </source>
</evidence>
<dbReference type="FunFam" id="3.20.20.60:FF:000001">
    <property type="entry name" value="Pyruvate kinase"/>
    <property type="match status" value="1"/>
</dbReference>
<dbReference type="NCBIfam" id="TIGR01064">
    <property type="entry name" value="pyruv_kin"/>
    <property type="match status" value="1"/>
</dbReference>
<evidence type="ECO:0000259" key="19">
    <source>
        <dbReference type="Pfam" id="PF02887"/>
    </source>
</evidence>
<keyword evidence="15 20" id="KW-0670">Pyruvate</keyword>
<keyword evidence="12 17" id="KW-0460">Magnesium</keyword>
<evidence type="ECO:0000256" key="9">
    <source>
        <dbReference type="ARBA" id="ARBA00022741"/>
    </source>
</evidence>
<dbReference type="Pfam" id="PF00224">
    <property type="entry name" value="PK"/>
    <property type="match status" value="1"/>
</dbReference>
<dbReference type="Proteomes" id="UP000306888">
    <property type="component" value="Unassembled WGS sequence"/>
</dbReference>
<sequence length="472" mass="51932">MQKTKMIFTIGPASDNEEIIRKFIKIGMSAARLNFSHGTHETHKDKIDLIKKVREDLNSPTAIILDIKGPKIRTHNFVNDGVELVEGQDFSFICGDEILGDKEKCSVSYKDLYKDVKVGGEILVDDGLLRFKIKEVNGIEIKCVVTVGGLIKNHKGVNVPNVRINLPSITEKDKEDLIFGCENKIDFVAASFIRKASDIQDVRDVLEAHGGDYIQIIAKIENQEGVDNIDEIIEVSDAIMVARGDMGVEIPIEKVPIIQKNIIRKCNEAGKIVITATQMLDSMIRNSLPTRAEACDICNAIFDGTDAIMLSGESASGNYPIEAAETMSRISIETEENLDYNYLNRRLKEPSLTSFSEAISYSACRSSNLLDTKAIVAATSSGATAKLISKYRPKCPIIAITPHEEVRRGLNLNFGIFPLKCEMFTTTDEILVEAKKVVTTLSFAEKGDDIVVAAGMPNAVTGGTNMLKIEKL</sequence>
<comment type="pathway">
    <text evidence="3 17">Carbohydrate degradation; glycolysis; pyruvate from D-glyceraldehyde 3-phosphate: step 5/5.</text>
</comment>
<dbReference type="InterPro" id="IPR011037">
    <property type="entry name" value="Pyrv_Knase-like_insert_dom_sf"/>
</dbReference>
<dbReference type="NCBIfam" id="NF004978">
    <property type="entry name" value="PRK06354.1"/>
    <property type="match status" value="1"/>
</dbReference>
<dbReference type="Gene3D" id="3.40.1380.20">
    <property type="entry name" value="Pyruvate kinase, C-terminal domain"/>
    <property type="match status" value="1"/>
</dbReference>
<dbReference type="SUPFAM" id="SSF52935">
    <property type="entry name" value="PK C-terminal domain-like"/>
    <property type="match status" value="1"/>
</dbReference>
<gene>
    <name evidence="20" type="primary">pyk</name>
    <name evidence="20" type="ORF">E5347_07175</name>
</gene>
<evidence type="ECO:0000313" key="21">
    <source>
        <dbReference type="Proteomes" id="UP000306888"/>
    </source>
</evidence>
<keyword evidence="21" id="KW-1185">Reference proteome</keyword>
<dbReference type="SUPFAM" id="SSF50800">
    <property type="entry name" value="PK beta-barrel domain-like"/>
    <property type="match status" value="1"/>
</dbReference>
<evidence type="ECO:0000256" key="6">
    <source>
        <dbReference type="ARBA" id="ARBA00018587"/>
    </source>
</evidence>
<dbReference type="InterPro" id="IPR015795">
    <property type="entry name" value="Pyrv_Knase_C"/>
</dbReference>
<dbReference type="PROSITE" id="PS00110">
    <property type="entry name" value="PYRUVATE_KINASE"/>
    <property type="match status" value="1"/>
</dbReference>
<feature type="domain" description="Pyruvate kinase C-terminal" evidence="19">
    <location>
        <begin position="357"/>
        <end position="469"/>
    </location>
</feature>
<evidence type="ECO:0000313" key="20">
    <source>
        <dbReference type="EMBL" id="TGY42588.1"/>
    </source>
</evidence>
<dbReference type="AlphaFoldDB" id="A0A4S2DK36"/>
<keyword evidence="14 17" id="KW-0324">Glycolysis</keyword>
<dbReference type="GO" id="GO:0030955">
    <property type="term" value="F:potassium ion binding"/>
    <property type="evidence" value="ECO:0007669"/>
    <property type="project" value="UniProtKB-UniRule"/>
</dbReference>
<evidence type="ECO:0000256" key="7">
    <source>
        <dbReference type="ARBA" id="ARBA00022679"/>
    </source>
</evidence>
<keyword evidence="11" id="KW-0067">ATP-binding</keyword>
<evidence type="ECO:0000256" key="8">
    <source>
        <dbReference type="ARBA" id="ARBA00022723"/>
    </source>
</evidence>
<evidence type="ECO:0000256" key="12">
    <source>
        <dbReference type="ARBA" id="ARBA00022842"/>
    </source>
</evidence>
<dbReference type="GO" id="GO:0004743">
    <property type="term" value="F:pyruvate kinase activity"/>
    <property type="evidence" value="ECO:0007669"/>
    <property type="project" value="UniProtKB-UniRule"/>
</dbReference>
<dbReference type="OrthoDB" id="9812123at2"/>
<dbReference type="InterPro" id="IPR015806">
    <property type="entry name" value="Pyrv_Knase_insert_dom_sf"/>
</dbReference>
<name>A0A4S2DK36_9CLOT</name>
<dbReference type="PRINTS" id="PR01050">
    <property type="entry name" value="PYRUVTKNASE"/>
</dbReference>
<dbReference type="InterPro" id="IPR036918">
    <property type="entry name" value="Pyrv_Knase_C_sf"/>
</dbReference>
<dbReference type="GO" id="GO:0016301">
    <property type="term" value="F:kinase activity"/>
    <property type="evidence" value="ECO:0007669"/>
    <property type="project" value="UniProtKB-KW"/>
</dbReference>
<dbReference type="SUPFAM" id="SSF51621">
    <property type="entry name" value="Phosphoenolpyruvate/pyruvate domain"/>
    <property type="match status" value="1"/>
</dbReference>